<reference evidence="1" key="1">
    <citation type="submission" date="2019-09" db="EMBL/GenBank/DDBJ databases">
        <title>Draft genome information of white flower Hibiscus syriacus.</title>
        <authorList>
            <person name="Kim Y.-M."/>
        </authorList>
    </citation>
    <scope>NUCLEOTIDE SEQUENCE [LARGE SCALE GENOMIC DNA]</scope>
    <source>
        <strain evidence="1">YM2019G1</strain>
    </source>
</reference>
<protein>
    <recommendedName>
        <fullName evidence="3">C3H1-type domain-containing protein</fullName>
    </recommendedName>
</protein>
<evidence type="ECO:0000313" key="2">
    <source>
        <dbReference type="Proteomes" id="UP000436088"/>
    </source>
</evidence>
<comment type="caution">
    <text evidence="1">The sequence shown here is derived from an EMBL/GenBank/DDBJ whole genome shotgun (WGS) entry which is preliminary data.</text>
</comment>
<sequence length="99" mass="10981">MGIGEKENSGGISGKKGKVRLEIRLRRGRYKLGFCPNGPNCRYTHAKLPGPPPPVEEEQLENLWGLNLLMCSNSSKFNNHNNRAARPAIPLPQGIYRGI</sequence>
<dbReference type="EMBL" id="VEPZ02001481">
    <property type="protein sequence ID" value="KAE8671128.1"/>
    <property type="molecule type" value="Genomic_DNA"/>
</dbReference>
<organism evidence="1 2">
    <name type="scientific">Hibiscus syriacus</name>
    <name type="common">Rose of Sharon</name>
    <dbReference type="NCBI Taxonomy" id="106335"/>
    <lineage>
        <taxon>Eukaryota</taxon>
        <taxon>Viridiplantae</taxon>
        <taxon>Streptophyta</taxon>
        <taxon>Embryophyta</taxon>
        <taxon>Tracheophyta</taxon>
        <taxon>Spermatophyta</taxon>
        <taxon>Magnoliopsida</taxon>
        <taxon>eudicotyledons</taxon>
        <taxon>Gunneridae</taxon>
        <taxon>Pentapetalae</taxon>
        <taxon>rosids</taxon>
        <taxon>malvids</taxon>
        <taxon>Malvales</taxon>
        <taxon>Malvaceae</taxon>
        <taxon>Malvoideae</taxon>
        <taxon>Hibiscus</taxon>
    </lineage>
</organism>
<dbReference type="Proteomes" id="UP000436088">
    <property type="component" value="Unassembled WGS sequence"/>
</dbReference>
<name>A0A6A2X813_HIBSY</name>
<evidence type="ECO:0000313" key="1">
    <source>
        <dbReference type="EMBL" id="KAE8671128.1"/>
    </source>
</evidence>
<gene>
    <name evidence="1" type="ORF">F3Y22_tig00111993pilonHSYRG00080</name>
</gene>
<evidence type="ECO:0008006" key="3">
    <source>
        <dbReference type="Google" id="ProtNLM"/>
    </source>
</evidence>
<dbReference type="AlphaFoldDB" id="A0A6A2X813"/>
<accession>A0A6A2X813</accession>
<proteinExistence type="predicted"/>
<keyword evidence="2" id="KW-1185">Reference proteome</keyword>